<proteinExistence type="predicted"/>
<name>A0ABS3M0S1_9PROT</name>
<dbReference type="EMBL" id="JAFVMF010000030">
    <property type="protein sequence ID" value="MBO1361800.1"/>
    <property type="molecule type" value="Genomic_DNA"/>
</dbReference>
<dbReference type="CDD" id="cd18809">
    <property type="entry name" value="SF1_C_RecD"/>
    <property type="match status" value="1"/>
</dbReference>
<dbReference type="Pfam" id="PF13538">
    <property type="entry name" value="UvrD_C_2"/>
    <property type="match status" value="1"/>
</dbReference>
<dbReference type="InterPro" id="IPR027785">
    <property type="entry name" value="UvrD-like_helicase_C"/>
</dbReference>
<dbReference type="Gene3D" id="3.40.50.300">
    <property type="entry name" value="P-loop containing nucleotide triphosphate hydrolases"/>
    <property type="match status" value="2"/>
</dbReference>
<dbReference type="SUPFAM" id="SSF52540">
    <property type="entry name" value="P-loop containing nucleoside triphosphate hydrolases"/>
    <property type="match status" value="1"/>
</dbReference>
<keyword evidence="5" id="KW-1185">Reference proteome</keyword>
<dbReference type="PANTHER" id="PTHR43788">
    <property type="entry name" value="DNA2/NAM7 HELICASE FAMILY MEMBER"/>
    <property type="match status" value="1"/>
</dbReference>
<organism evidence="4 5">
    <name type="scientific">Acetobacter sacchari</name>
    <dbReference type="NCBI Taxonomy" id="2661687"/>
    <lineage>
        <taxon>Bacteria</taxon>
        <taxon>Pseudomonadati</taxon>
        <taxon>Pseudomonadota</taxon>
        <taxon>Alphaproteobacteria</taxon>
        <taxon>Acetobacterales</taxon>
        <taxon>Acetobacteraceae</taxon>
        <taxon>Acetobacter</taxon>
    </lineage>
</organism>
<evidence type="ECO:0000256" key="1">
    <source>
        <dbReference type="ARBA" id="ARBA00022741"/>
    </source>
</evidence>
<comment type="caution">
    <text evidence="4">The sequence shown here is derived from an EMBL/GenBank/DDBJ whole genome shotgun (WGS) entry which is preliminary data.</text>
</comment>
<dbReference type="InterPro" id="IPR027417">
    <property type="entry name" value="P-loop_NTPase"/>
</dbReference>
<gene>
    <name evidence="4" type="ORF">J2D73_18620</name>
</gene>
<dbReference type="Gene3D" id="2.30.30.780">
    <property type="match status" value="1"/>
</dbReference>
<dbReference type="Pfam" id="PF13604">
    <property type="entry name" value="AAA_30"/>
    <property type="match status" value="1"/>
</dbReference>
<reference evidence="4 5" key="1">
    <citation type="submission" date="2021-03" db="EMBL/GenBank/DDBJ databases">
        <title>The complete genome sequence of Acetobacter sacchari TBRC 11175.</title>
        <authorList>
            <person name="Charoenyingcharoen P."/>
            <person name="Yukphan P."/>
        </authorList>
    </citation>
    <scope>NUCLEOTIDE SEQUENCE [LARGE SCALE GENOMIC DNA]</scope>
    <source>
        <strain evidence="4 5">TBRC 11175</strain>
    </source>
</reference>
<evidence type="ECO:0000259" key="3">
    <source>
        <dbReference type="Pfam" id="PF13538"/>
    </source>
</evidence>
<dbReference type="RefSeq" id="WP_207883792.1">
    <property type="nucleotide sequence ID" value="NZ_JAFVMF010000030.1"/>
</dbReference>
<keyword evidence="2" id="KW-0067">ATP-binding</keyword>
<dbReference type="Proteomes" id="UP000664771">
    <property type="component" value="Unassembled WGS sequence"/>
</dbReference>
<sequence>MRPHESIRLTVCQQNAYNEIFGSLMSGNKTHALMGYAGTGKTTMINKLVLALREQNTDVLVTATTNKATAVIASKMPPGTNCQTIHAALGLKVKKDRGKTTLAPKNDRELPEAGTVVIIDECSMIGVDLMKAIRRDLFDCFVLFVGDPAQLPPVGEPVSPSFEVPRRSFLKTVVRQAVGNPIIEAATLLRDLHEGDVDLSWLHTQRNGNDGVFVLDPVKQRQWMDAAFTSEEFAKDPDAFRYLAFSNKCVDRINRRIRAKIYGETESPFIAGEKAVAGEMITSPRGEVTIANSEVVTVVDIQRGGRRFEFEKVSGSEAWTAGIPAWRVVLEGDQGKLTAWLPVEPFIVKRTLGRLESEAERLDHAMKARGQSSEEENTRWQAWKEISETFCDIKHAYAMTVHKSQGSTFRRAFVDLGDIMSAADHSGPLVVSQLLYVAATRASSALMMVNVPAAMRAEGAAA</sequence>
<dbReference type="PANTHER" id="PTHR43788:SF6">
    <property type="entry name" value="DNA HELICASE B"/>
    <property type="match status" value="1"/>
</dbReference>
<evidence type="ECO:0000313" key="4">
    <source>
        <dbReference type="EMBL" id="MBO1361800.1"/>
    </source>
</evidence>
<accession>A0ABS3M0S1</accession>
<dbReference type="InterPro" id="IPR050534">
    <property type="entry name" value="Coronavir_polyprotein_1ab"/>
</dbReference>
<feature type="domain" description="UvrD-like helicase C-terminal" evidence="3">
    <location>
        <begin position="395"/>
        <end position="449"/>
    </location>
</feature>
<keyword evidence="1" id="KW-0547">Nucleotide-binding</keyword>
<evidence type="ECO:0000313" key="5">
    <source>
        <dbReference type="Proteomes" id="UP000664771"/>
    </source>
</evidence>
<protein>
    <submittedName>
        <fullName evidence="4">AAA family ATPase</fullName>
    </submittedName>
</protein>
<evidence type="ECO:0000256" key="2">
    <source>
        <dbReference type="ARBA" id="ARBA00022840"/>
    </source>
</evidence>